<sequence length="452" mass="47709">MALALRLRRALAAASTSASLLRPASSTSVSLLRPASSAAACPYGSLLHAPFSPSLPRRFLPGVAAGFRSTAAAAAAARGNYGSGADDSHIAPDEILFEGCDYKHWLITMEFPDPKPSREEMIETYLQTLAKVVGSYEEAKRRMYALSTTTYVGFQAEMSEEMSEKFRGLPGVVFILPDSYLYPETKEYGGDKYENGVITPRPPPTHYSKPSRTDRNRNFRGNYQDSPPPQGNFPRGPPPQGNYQDSPPPRGNYNSGPPPQGNFQPYRPPQDGRGFNQQQSYAQAGQDGRGYARNNSADRSGYNGPPAPGVLNQPGQGYQNPQEVRNFPQGQAGDFRPGGPPAPGTYGQPSGPGTYGQPSGPGTYGQPSGPGTYGQSATYGQPPAPTHPGGNQGGPGGSLGFGGDNRQGAGPAYGGDNRQGAGPAYGGDNLHAGSGQYSSPGEGQQGNWQGRQ</sequence>
<organism evidence="1 2">
    <name type="scientific">Avena sativa</name>
    <name type="common">Oat</name>
    <dbReference type="NCBI Taxonomy" id="4498"/>
    <lineage>
        <taxon>Eukaryota</taxon>
        <taxon>Viridiplantae</taxon>
        <taxon>Streptophyta</taxon>
        <taxon>Embryophyta</taxon>
        <taxon>Tracheophyta</taxon>
        <taxon>Spermatophyta</taxon>
        <taxon>Magnoliopsida</taxon>
        <taxon>Liliopsida</taxon>
        <taxon>Poales</taxon>
        <taxon>Poaceae</taxon>
        <taxon>BOP clade</taxon>
        <taxon>Pooideae</taxon>
        <taxon>Poodae</taxon>
        <taxon>Poeae</taxon>
        <taxon>Poeae Chloroplast Group 1 (Aveneae type)</taxon>
        <taxon>Aveninae</taxon>
        <taxon>Avena</taxon>
    </lineage>
</organism>
<reference evidence="1" key="2">
    <citation type="submission" date="2025-09" db="UniProtKB">
        <authorList>
            <consortium name="EnsemblPlants"/>
        </authorList>
    </citation>
    <scope>IDENTIFICATION</scope>
</reference>
<name>A0ACD6A2G1_AVESA</name>
<protein>
    <submittedName>
        <fullName evidence="1">Uncharacterized protein</fullName>
    </submittedName>
</protein>
<evidence type="ECO:0000313" key="2">
    <source>
        <dbReference type="Proteomes" id="UP001732700"/>
    </source>
</evidence>
<dbReference type="EnsemblPlants" id="AVESA.00010b.r2.7CG0688230.1">
    <property type="protein sequence ID" value="AVESA.00010b.r2.7CG0688230.1.CDS"/>
    <property type="gene ID" value="AVESA.00010b.r2.7CG0688230"/>
</dbReference>
<evidence type="ECO:0000313" key="1">
    <source>
        <dbReference type="EnsemblPlants" id="AVESA.00010b.r2.7CG0688230.1.CDS"/>
    </source>
</evidence>
<proteinExistence type="predicted"/>
<keyword evidence="2" id="KW-1185">Reference proteome</keyword>
<dbReference type="Proteomes" id="UP001732700">
    <property type="component" value="Chromosome 7C"/>
</dbReference>
<accession>A0ACD6A2G1</accession>
<reference evidence="1" key="1">
    <citation type="submission" date="2021-05" db="EMBL/GenBank/DDBJ databases">
        <authorList>
            <person name="Scholz U."/>
            <person name="Mascher M."/>
            <person name="Fiebig A."/>
        </authorList>
    </citation>
    <scope>NUCLEOTIDE SEQUENCE [LARGE SCALE GENOMIC DNA]</scope>
</reference>